<dbReference type="EMBL" id="BLXT01003028">
    <property type="protein sequence ID" value="GFO00071.1"/>
    <property type="molecule type" value="Genomic_DNA"/>
</dbReference>
<name>A0AAV3ZLS3_9GAST</name>
<comment type="caution">
    <text evidence="1">The sequence shown here is derived from an EMBL/GenBank/DDBJ whole genome shotgun (WGS) entry which is preliminary data.</text>
</comment>
<gene>
    <name evidence="1" type="ORF">PoB_002657600</name>
</gene>
<evidence type="ECO:0008006" key="3">
    <source>
        <dbReference type="Google" id="ProtNLM"/>
    </source>
</evidence>
<evidence type="ECO:0000313" key="1">
    <source>
        <dbReference type="EMBL" id="GFO00071.1"/>
    </source>
</evidence>
<evidence type="ECO:0000313" key="2">
    <source>
        <dbReference type="Proteomes" id="UP000735302"/>
    </source>
</evidence>
<organism evidence="1 2">
    <name type="scientific">Plakobranchus ocellatus</name>
    <dbReference type="NCBI Taxonomy" id="259542"/>
    <lineage>
        <taxon>Eukaryota</taxon>
        <taxon>Metazoa</taxon>
        <taxon>Spiralia</taxon>
        <taxon>Lophotrochozoa</taxon>
        <taxon>Mollusca</taxon>
        <taxon>Gastropoda</taxon>
        <taxon>Heterobranchia</taxon>
        <taxon>Euthyneura</taxon>
        <taxon>Panpulmonata</taxon>
        <taxon>Sacoglossa</taxon>
        <taxon>Placobranchoidea</taxon>
        <taxon>Plakobranchidae</taxon>
        <taxon>Plakobranchus</taxon>
    </lineage>
</organism>
<dbReference type="Proteomes" id="UP000735302">
    <property type="component" value="Unassembled WGS sequence"/>
</dbReference>
<reference evidence="1 2" key="1">
    <citation type="journal article" date="2021" name="Elife">
        <title>Chloroplast acquisition without the gene transfer in kleptoplastic sea slugs, Plakobranchus ocellatus.</title>
        <authorList>
            <person name="Maeda T."/>
            <person name="Takahashi S."/>
            <person name="Yoshida T."/>
            <person name="Shimamura S."/>
            <person name="Takaki Y."/>
            <person name="Nagai Y."/>
            <person name="Toyoda A."/>
            <person name="Suzuki Y."/>
            <person name="Arimoto A."/>
            <person name="Ishii H."/>
            <person name="Satoh N."/>
            <person name="Nishiyama T."/>
            <person name="Hasebe M."/>
            <person name="Maruyama T."/>
            <person name="Minagawa J."/>
            <person name="Obokata J."/>
            <person name="Shigenobu S."/>
        </authorList>
    </citation>
    <scope>NUCLEOTIDE SEQUENCE [LARGE SCALE GENOMIC DNA]</scope>
</reference>
<proteinExistence type="predicted"/>
<sequence>MRMVAATKLSPVLSSSVAINTSAMHSFLSVWPLCVMEGGVWLIRVPGPVDHQRSPWLGGQHVRTDSRTCPRLISRLLQTFTSSPNHRRGIVC</sequence>
<dbReference type="AlphaFoldDB" id="A0AAV3ZLS3"/>
<keyword evidence="2" id="KW-1185">Reference proteome</keyword>
<protein>
    <recommendedName>
        <fullName evidence="3">Secreted protein</fullName>
    </recommendedName>
</protein>
<accession>A0AAV3ZLS3</accession>